<keyword evidence="4 9" id="KW-0732">Signal</keyword>
<accession>A0ABR0VCG4</accession>
<evidence type="ECO:0000256" key="1">
    <source>
        <dbReference type="ARBA" id="ARBA00004541"/>
    </source>
</evidence>
<evidence type="ECO:0000256" key="6">
    <source>
        <dbReference type="ARBA" id="ARBA00023329"/>
    </source>
</evidence>
<evidence type="ECO:0000256" key="4">
    <source>
        <dbReference type="ARBA" id="ARBA00022729"/>
    </source>
</evidence>
<dbReference type="PANTHER" id="PTHR35293:SF9">
    <property type="entry name" value="EGG CELL-SECRETED PROTEIN 1.4-LIKE"/>
    <property type="match status" value="1"/>
</dbReference>
<dbReference type="Pfam" id="PF05617">
    <property type="entry name" value="Prolamin_like"/>
    <property type="match status" value="1"/>
</dbReference>
<evidence type="ECO:0000313" key="12">
    <source>
        <dbReference type="Proteomes" id="UP001318860"/>
    </source>
</evidence>
<protein>
    <recommendedName>
        <fullName evidence="10">Prolamin-like domain-containing protein</fullName>
    </recommendedName>
</protein>
<comment type="caution">
    <text evidence="11">The sequence shown here is derived from an EMBL/GenBank/DDBJ whole genome shotgun (WGS) entry which is preliminary data.</text>
</comment>
<keyword evidence="5" id="KW-0278">Fertilization</keyword>
<feature type="chain" id="PRO_5046459023" description="Prolamin-like domain-containing protein" evidence="9">
    <location>
        <begin position="27"/>
        <end position="146"/>
    </location>
</feature>
<comment type="similarity">
    <text evidence="8">Belongs to the plant egg cell-secreted peptide family.</text>
</comment>
<evidence type="ECO:0000259" key="10">
    <source>
        <dbReference type="Pfam" id="PF05617"/>
    </source>
</evidence>
<keyword evidence="3" id="KW-0964">Secreted</keyword>
<evidence type="ECO:0000256" key="2">
    <source>
        <dbReference type="ARBA" id="ARBA00004613"/>
    </source>
</evidence>
<dbReference type="InterPro" id="IPR044711">
    <property type="entry name" value="EC11-15"/>
</dbReference>
<keyword evidence="6" id="KW-0968">Cytoplasmic vesicle</keyword>
<evidence type="ECO:0000256" key="3">
    <source>
        <dbReference type="ARBA" id="ARBA00022525"/>
    </source>
</evidence>
<sequence length="146" mass="15427">MSYPFKLLPLLLLASLLASSSTTISALKRIKSKSTLLTRLKLDQQGGPSSCWDALFELQSCSGEVVLFFLNGETTLGPNCCNAIRTIEHQCWPSMMGSLGITTEESDILRGYCDAAAGSGGSASPPAVSRDNLPRAYPGGSACGFM</sequence>
<feature type="signal peptide" evidence="9">
    <location>
        <begin position="1"/>
        <end position="26"/>
    </location>
</feature>
<evidence type="ECO:0000256" key="8">
    <source>
        <dbReference type="ARBA" id="ARBA00034484"/>
    </source>
</evidence>
<comment type="subcellular location">
    <subcellularLocation>
        <location evidence="1">Cytoplasmic vesicle</location>
    </subcellularLocation>
    <subcellularLocation>
        <location evidence="2">Secreted</location>
    </subcellularLocation>
</comment>
<evidence type="ECO:0000256" key="9">
    <source>
        <dbReference type="SAM" id="SignalP"/>
    </source>
</evidence>
<evidence type="ECO:0000256" key="5">
    <source>
        <dbReference type="ARBA" id="ARBA00023279"/>
    </source>
</evidence>
<evidence type="ECO:0000256" key="7">
    <source>
        <dbReference type="ARBA" id="ARBA00034457"/>
    </source>
</evidence>
<dbReference type="EMBL" id="JABTTQ020001254">
    <property type="protein sequence ID" value="KAK6132562.1"/>
    <property type="molecule type" value="Genomic_DNA"/>
</dbReference>
<feature type="domain" description="Prolamin-like" evidence="10">
    <location>
        <begin position="51"/>
        <end position="114"/>
    </location>
</feature>
<evidence type="ECO:0000313" key="11">
    <source>
        <dbReference type="EMBL" id="KAK6132562.1"/>
    </source>
</evidence>
<dbReference type="Proteomes" id="UP001318860">
    <property type="component" value="Unassembled WGS sequence"/>
</dbReference>
<gene>
    <name evidence="11" type="ORF">DH2020_033664</name>
</gene>
<proteinExistence type="inferred from homology"/>
<reference evidence="11 12" key="1">
    <citation type="journal article" date="2021" name="Comput. Struct. Biotechnol. J.">
        <title>De novo genome assembly of the potent medicinal plant Rehmannia glutinosa using nanopore technology.</title>
        <authorList>
            <person name="Ma L."/>
            <person name="Dong C."/>
            <person name="Song C."/>
            <person name="Wang X."/>
            <person name="Zheng X."/>
            <person name="Niu Y."/>
            <person name="Chen S."/>
            <person name="Feng W."/>
        </authorList>
    </citation>
    <scope>NUCLEOTIDE SEQUENCE [LARGE SCALE GENOMIC DNA]</scope>
    <source>
        <strain evidence="11">DH-2019</strain>
    </source>
</reference>
<name>A0ABR0VCG4_REHGL</name>
<comment type="function">
    <text evidence="7">Involved in the regulation of gamete interactions during the double fertilization and to prevent multiple-pollen tube attraction; mediates the redistribution of the gamete fusogen HAP2/GCS1 to the cell surface after secretion upon sperm arrival.</text>
</comment>
<keyword evidence="12" id="KW-1185">Reference proteome</keyword>
<dbReference type="InterPro" id="IPR008502">
    <property type="entry name" value="Prolamin-like"/>
</dbReference>
<organism evidence="11 12">
    <name type="scientific">Rehmannia glutinosa</name>
    <name type="common">Chinese foxglove</name>
    <dbReference type="NCBI Taxonomy" id="99300"/>
    <lineage>
        <taxon>Eukaryota</taxon>
        <taxon>Viridiplantae</taxon>
        <taxon>Streptophyta</taxon>
        <taxon>Embryophyta</taxon>
        <taxon>Tracheophyta</taxon>
        <taxon>Spermatophyta</taxon>
        <taxon>Magnoliopsida</taxon>
        <taxon>eudicotyledons</taxon>
        <taxon>Gunneridae</taxon>
        <taxon>Pentapetalae</taxon>
        <taxon>asterids</taxon>
        <taxon>lamiids</taxon>
        <taxon>Lamiales</taxon>
        <taxon>Orobanchaceae</taxon>
        <taxon>Rehmannieae</taxon>
        <taxon>Rehmannia</taxon>
    </lineage>
</organism>
<dbReference type="PANTHER" id="PTHR35293">
    <property type="entry name" value="EGG CELL-SECRETED PROTEIN 1.5"/>
    <property type="match status" value="1"/>
</dbReference>